<dbReference type="SUPFAM" id="SSF51215">
    <property type="entry name" value="Regulatory protein AraC"/>
    <property type="match status" value="1"/>
</dbReference>
<dbReference type="InterPro" id="IPR037923">
    <property type="entry name" value="HTH-like"/>
</dbReference>
<dbReference type="InterPro" id="IPR018060">
    <property type="entry name" value="HTH_AraC"/>
</dbReference>
<evidence type="ECO:0000313" key="6">
    <source>
        <dbReference type="Proteomes" id="UP000199050"/>
    </source>
</evidence>
<dbReference type="Proteomes" id="UP000199050">
    <property type="component" value="Unassembled WGS sequence"/>
</dbReference>
<name>A0A1G9DH60_9BACL</name>
<proteinExistence type="predicted"/>
<dbReference type="PROSITE" id="PS01124">
    <property type="entry name" value="HTH_ARAC_FAMILY_2"/>
    <property type="match status" value="1"/>
</dbReference>
<gene>
    <name evidence="5" type="ORF">SAMN05216192_14824</name>
</gene>
<dbReference type="OrthoDB" id="192171at2"/>
<dbReference type="Gene3D" id="1.10.10.60">
    <property type="entry name" value="Homeodomain-like"/>
    <property type="match status" value="2"/>
</dbReference>
<keyword evidence="2" id="KW-0238">DNA-binding</keyword>
<organism evidence="5 6">
    <name type="scientific">Paenibacillus typhae</name>
    <dbReference type="NCBI Taxonomy" id="1174501"/>
    <lineage>
        <taxon>Bacteria</taxon>
        <taxon>Bacillati</taxon>
        <taxon>Bacillota</taxon>
        <taxon>Bacilli</taxon>
        <taxon>Bacillales</taxon>
        <taxon>Paenibacillaceae</taxon>
        <taxon>Paenibacillus</taxon>
    </lineage>
</organism>
<dbReference type="InterPro" id="IPR009057">
    <property type="entry name" value="Homeodomain-like_sf"/>
</dbReference>
<dbReference type="GO" id="GO:0043565">
    <property type="term" value="F:sequence-specific DNA binding"/>
    <property type="evidence" value="ECO:0007669"/>
    <property type="project" value="InterPro"/>
</dbReference>
<feature type="domain" description="HTH araC/xylS-type" evidence="4">
    <location>
        <begin position="193"/>
        <end position="291"/>
    </location>
</feature>
<evidence type="ECO:0000256" key="1">
    <source>
        <dbReference type="ARBA" id="ARBA00023015"/>
    </source>
</evidence>
<dbReference type="PANTHER" id="PTHR43280:SF2">
    <property type="entry name" value="HTH-TYPE TRANSCRIPTIONAL REGULATOR EXSA"/>
    <property type="match status" value="1"/>
</dbReference>
<dbReference type="Gene3D" id="2.60.120.280">
    <property type="entry name" value="Regulatory protein AraC"/>
    <property type="match status" value="1"/>
</dbReference>
<evidence type="ECO:0000259" key="4">
    <source>
        <dbReference type="PROSITE" id="PS01124"/>
    </source>
</evidence>
<dbReference type="GO" id="GO:0003700">
    <property type="term" value="F:DNA-binding transcription factor activity"/>
    <property type="evidence" value="ECO:0007669"/>
    <property type="project" value="InterPro"/>
</dbReference>
<dbReference type="SUPFAM" id="SSF46689">
    <property type="entry name" value="Homeodomain-like"/>
    <property type="match status" value="1"/>
</dbReference>
<protein>
    <submittedName>
        <fullName evidence="5">AraC-like ligand binding domain-containing protein</fullName>
    </submittedName>
</protein>
<dbReference type="InterPro" id="IPR003313">
    <property type="entry name" value="AraC-bd"/>
</dbReference>
<keyword evidence="3" id="KW-0804">Transcription</keyword>
<accession>A0A1G9DH60</accession>
<dbReference type="STRING" id="1174501.SAMN05216192_14824"/>
<evidence type="ECO:0000256" key="3">
    <source>
        <dbReference type="ARBA" id="ARBA00023163"/>
    </source>
</evidence>
<reference evidence="6" key="1">
    <citation type="submission" date="2016-10" db="EMBL/GenBank/DDBJ databases">
        <authorList>
            <person name="Varghese N."/>
            <person name="Submissions S."/>
        </authorList>
    </citation>
    <scope>NUCLEOTIDE SEQUENCE [LARGE SCALE GENOMIC DNA]</scope>
    <source>
        <strain evidence="6">CGMCC 1.11012</strain>
    </source>
</reference>
<keyword evidence="1" id="KW-0805">Transcription regulation</keyword>
<keyword evidence="6" id="KW-1185">Reference proteome</keyword>
<dbReference type="SMART" id="SM00342">
    <property type="entry name" value="HTH_ARAC"/>
    <property type="match status" value="1"/>
</dbReference>
<dbReference type="InterPro" id="IPR020449">
    <property type="entry name" value="Tscrpt_reg_AraC-type_HTH"/>
</dbReference>
<evidence type="ECO:0000256" key="2">
    <source>
        <dbReference type="ARBA" id="ARBA00023125"/>
    </source>
</evidence>
<dbReference type="EMBL" id="FNDX01000048">
    <property type="protein sequence ID" value="SDK63189.1"/>
    <property type="molecule type" value="Genomic_DNA"/>
</dbReference>
<dbReference type="PANTHER" id="PTHR43280">
    <property type="entry name" value="ARAC-FAMILY TRANSCRIPTIONAL REGULATOR"/>
    <property type="match status" value="1"/>
</dbReference>
<dbReference type="PRINTS" id="PR00032">
    <property type="entry name" value="HTHARAC"/>
</dbReference>
<sequence length="293" mass="34003">MSLLQFYSPPLPHYINSGLMNYSQGFRHVNRHNIEVFDLLVVREGCLYVGEEDRTYEVRAGEALILRPDCHHYGTADCREEGSHYWLHFQTPGPWCSASCHAEAPRERDTTEESGHSSLYNARTFSFRLSQYMTLLQPARMEELLAQLELLKVNAHLDAIRFKQQMLFQEVLMQLSASVHRERPASQSTACAEQAASFLRAHYREEITTGMLGDCLNFHPVYIARCMNREYGCSPMEYLLRYRIEQSKLLLMQTSFPIARIAEEVGFNQAPYFSSSFMKLEGISPRQYRQRFS</sequence>
<dbReference type="Pfam" id="PF12833">
    <property type="entry name" value="HTH_18"/>
    <property type="match status" value="1"/>
</dbReference>
<dbReference type="RefSeq" id="WP_090718890.1">
    <property type="nucleotide sequence ID" value="NZ_CBCSKY010000051.1"/>
</dbReference>
<dbReference type="AlphaFoldDB" id="A0A1G9DH60"/>
<evidence type="ECO:0000313" key="5">
    <source>
        <dbReference type="EMBL" id="SDK63189.1"/>
    </source>
</evidence>
<dbReference type="Pfam" id="PF02311">
    <property type="entry name" value="AraC_binding"/>
    <property type="match status" value="1"/>
</dbReference>